<evidence type="ECO:0000313" key="5">
    <source>
        <dbReference type="Proteomes" id="UP000027138"/>
    </source>
</evidence>
<keyword evidence="5" id="KW-1185">Reference proteome</keyword>
<dbReference type="EMBL" id="KK914491">
    <property type="protein sequence ID" value="KDP35166.1"/>
    <property type="molecule type" value="Genomic_DNA"/>
</dbReference>
<evidence type="ECO:0000313" key="4">
    <source>
        <dbReference type="EMBL" id="KDP35166.1"/>
    </source>
</evidence>
<keyword evidence="2" id="KW-0808">Transferase</keyword>
<dbReference type="Pfam" id="PF02458">
    <property type="entry name" value="Transferase"/>
    <property type="match status" value="1"/>
</dbReference>
<sequence length="460" mass="51325">MTNMQIEIISKSCISPSSPTPPNLKTYKISLLDQFQQSGYYSIILFYQNYSQQANVNTQRSFLFKQSLSETLSRFYPFAGKIKDRFSIDCSDEGVCYVEATSNVPLSQYLYQPDLRSFNILVPNAIPEFEIPFGSPVALIQETTFACGGFTIGIYISHMVCDAYSLVLFLKDWAATASKSPSKPPLLDGESIFPQYTAFPREVGSAIPYASFLKTCKLIGKRIVFNESAISNLKAKASLNNINNPTRVEVVIAILVKRLLASFKSKTGIEKQLAVNYAVNLRQKGEPPLPENLLGNFVRNVGIVFTFKEELGELVNQLREAIKRVDNDFLKKIKSGSGGEEGFVKCYNAVKEIGDLLFTAPPCGSEVMELAFCSSHCNFGIYELDFGWGRPIWAAYALPYVDDSDKPYMNAILLTDTRIGKGVEAWVILGEDVYDFLDKDTELFQYASIDPSPAIIMNKL</sequence>
<name>A0A067KG12_JATCU</name>
<keyword evidence="3" id="KW-0012">Acyltransferase</keyword>
<evidence type="ECO:0000256" key="2">
    <source>
        <dbReference type="ARBA" id="ARBA00022679"/>
    </source>
</evidence>
<dbReference type="PANTHER" id="PTHR31623">
    <property type="entry name" value="F21J9.9"/>
    <property type="match status" value="1"/>
</dbReference>
<dbReference type="InterPro" id="IPR023213">
    <property type="entry name" value="CAT-like_dom_sf"/>
</dbReference>
<reference evidence="4 5" key="1">
    <citation type="journal article" date="2014" name="PLoS ONE">
        <title>Global Analysis of Gene Expression Profiles in Physic Nut (Jatropha curcas L.) Seedlings Exposed to Salt Stress.</title>
        <authorList>
            <person name="Zhang L."/>
            <person name="Zhang C."/>
            <person name="Wu P."/>
            <person name="Chen Y."/>
            <person name="Li M."/>
            <person name="Jiang H."/>
            <person name="Wu G."/>
        </authorList>
    </citation>
    <scope>NUCLEOTIDE SEQUENCE [LARGE SCALE GENOMIC DNA]</scope>
    <source>
        <strain evidence="5">cv. GZQX0401</strain>
        <tissue evidence="4">Young leaves</tissue>
    </source>
</reference>
<protein>
    <submittedName>
        <fullName evidence="4">Uncharacterized protein</fullName>
    </submittedName>
</protein>
<evidence type="ECO:0000256" key="3">
    <source>
        <dbReference type="ARBA" id="ARBA00023315"/>
    </source>
</evidence>
<dbReference type="Proteomes" id="UP000027138">
    <property type="component" value="Unassembled WGS sequence"/>
</dbReference>
<organism evidence="4 5">
    <name type="scientific">Jatropha curcas</name>
    <name type="common">Barbados nut</name>
    <dbReference type="NCBI Taxonomy" id="180498"/>
    <lineage>
        <taxon>Eukaryota</taxon>
        <taxon>Viridiplantae</taxon>
        <taxon>Streptophyta</taxon>
        <taxon>Embryophyta</taxon>
        <taxon>Tracheophyta</taxon>
        <taxon>Spermatophyta</taxon>
        <taxon>Magnoliopsida</taxon>
        <taxon>eudicotyledons</taxon>
        <taxon>Gunneridae</taxon>
        <taxon>Pentapetalae</taxon>
        <taxon>rosids</taxon>
        <taxon>fabids</taxon>
        <taxon>Malpighiales</taxon>
        <taxon>Euphorbiaceae</taxon>
        <taxon>Crotonoideae</taxon>
        <taxon>Jatropheae</taxon>
        <taxon>Jatropha</taxon>
    </lineage>
</organism>
<dbReference type="AlphaFoldDB" id="A0A067KG12"/>
<proteinExistence type="inferred from homology"/>
<accession>A0A067KG12</accession>
<dbReference type="Gene3D" id="3.30.559.10">
    <property type="entry name" value="Chloramphenicol acetyltransferase-like domain"/>
    <property type="match status" value="2"/>
</dbReference>
<gene>
    <name evidence="4" type="ORF">JCGZ_10700</name>
</gene>
<dbReference type="OrthoDB" id="1932220at2759"/>
<dbReference type="GO" id="GO:0016746">
    <property type="term" value="F:acyltransferase activity"/>
    <property type="evidence" value="ECO:0007669"/>
    <property type="project" value="UniProtKB-KW"/>
</dbReference>
<evidence type="ECO:0000256" key="1">
    <source>
        <dbReference type="ARBA" id="ARBA00009861"/>
    </source>
</evidence>
<dbReference type="PANTHER" id="PTHR31623:SF33">
    <property type="entry name" value="STEMMADENINE O-ACETYLTRANSFERASE-LIKE"/>
    <property type="match status" value="1"/>
</dbReference>
<comment type="similarity">
    <text evidence="1">Belongs to the plant acyltransferase family.</text>
</comment>
<dbReference type="KEGG" id="jcu:105636703"/>